<evidence type="ECO:0000313" key="3">
    <source>
        <dbReference type="Proteomes" id="UP000055019"/>
    </source>
</evidence>
<comment type="caution">
    <text evidence="2">The sequence shown here is derived from an EMBL/GenBank/DDBJ whole genome shotgun (WGS) entry which is preliminary data.</text>
</comment>
<feature type="signal peptide" evidence="1">
    <location>
        <begin position="1"/>
        <end position="25"/>
    </location>
</feature>
<name>A0A158F6V3_9BURK</name>
<accession>A0A158F6V3</accession>
<reference evidence="2" key="1">
    <citation type="submission" date="2016-01" db="EMBL/GenBank/DDBJ databases">
        <authorList>
            <person name="Peeters C."/>
        </authorList>
    </citation>
    <scope>NUCLEOTIDE SEQUENCE [LARGE SCALE GENOMIC DNA]</scope>
    <source>
        <strain evidence="2">LMG 29317</strain>
    </source>
</reference>
<dbReference type="AlphaFoldDB" id="A0A158F6V3"/>
<keyword evidence="3" id="KW-1185">Reference proteome</keyword>
<protein>
    <submittedName>
        <fullName evidence="2">Uncharacterized protein</fullName>
    </submittedName>
</protein>
<feature type="chain" id="PRO_5007625581" evidence="1">
    <location>
        <begin position="26"/>
        <end position="202"/>
    </location>
</feature>
<dbReference type="RefSeq" id="WP_327361100.1">
    <property type="nucleotide sequence ID" value="NZ_FCOM02000001.1"/>
</dbReference>
<dbReference type="Proteomes" id="UP000055019">
    <property type="component" value="Unassembled WGS sequence"/>
</dbReference>
<evidence type="ECO:0000313" key="2">
    <source>
        <dbReference type="EMBL" id="SAL15441.1"/>
    </source>
</evidence>
<evidence type="ECO:0000256" key="1">
    <source>
        <dbReference type="SAM" id="SignalP"/>
    </source>
</evidence>
<sequence>MNMKLRAISILAMTAIAASAGAAFAQTDSLAKTAEQVTMAENPIHLQSTIVGIDSANRVLMLRDQSGDVMLPVVKEVKNFDNLKVGDVVDVYYKNALLMDISKATGDKTDRARVDTTMVAPASGANVVAGFDAVRKVEVLATVVSVDAAKRTITLRGPQNTVKLDIAKNLDVSKLKKGDNVHAVFVSALAVQVTPPAATASN</sequence>
<organism evidence="2 3">
    <name type="scientific">Caballeronia arvi</name>
    <dbReference type="NCBI Taxonomy" id="1777135"/>
    <lineage>
        <taxon>Bacteria</taxon>
        <taxon>Pseudomonadati</taxon>
        <taxon>Pseudomonadota</taxon>
        <taxon>Betaproteobacteria</taxon>
        <taxon>Burkholderiales</taxon>
        <taxon>Burkholderiaceae</taxon>
        <taxon>Caballeronia</taxon>
    </lineage>
</organism>
<keyword evidence="1" id="KW-0732">Signal</keyword>
<gene>
    <name evidence="2" type="ORF">AWB74_00452</name>
</gene>
<proteinExistence type="predicted"/>
<dbReference type="EMBL" id="FCOM02000001">
    <property type="protein sequence ID" value="SAL15441.1"/>
    <property type="molecule type" value="Genomic_DNA"/>
</dbReference>